<keyword evidence="1" id="KW-0472">Membrane</keyword>
<dbReference type="Proteomes" id="UP000184394">
    <property type="component" value="Unassembled WGS sequence"/>
</dbReference>
<protein>
    <submittedName>
        <fullName evidence="3">Putative zinc-finger</fullName>
    </submittedName>
</protein>
<gene>
    <name evidence="3" type="ORF">SAMN04487860_1085</name>
</gene>
<dbReference type="AlphaFoldDB" id="A0A1M7KAF6"/>
<keyword evidence="1" id="KW-1133">Transmembrane helix</keyword>
<organism evidence="3 4">
    <name type="scientific">Ruminococcus flavefaciens</name>
    <dbReference type="NCBI Taxonomy" id="1265"/>
    <lineage>
        <taxon>Bacteria</taxon>
        <taxon>Bacillati</taxon>
        <taxon>Bacillota</taxon>
        <taxon>Clostridia</taxon>
        <taxon>Eubacteriales</taxon>
        <taxon>Oscillospiraceae</taxon>
        <taxon>Ruminococcus</taxon>
    </lineage>
</organism>
<evidence type="ECO:0000313" key="3">
    <source>
        <dbReference type="EMBL" id="SHM62195.1"/>
    </source>
</evidence>
<dbReference type="RefSeq" id="WP_072950959.1">
    <property type="nucleotide sequence ID" value="NZ_FRCT01000008.1"/>
</dbReference>
<keyword evidence="1" id="KW-0812">Transmembrane</keyword>
<dbReference type="EMBL" id="FRCT01000008">
    <property type="protein sequence ID" value="SHM62195.1"/>
    <property type="molecule type" value="Genomic_DNA"/>
</dbReference>
<sequence>MKYEHDVIKDLMPLCIDGIASEKSTEAVKEHIAECADCAKEWESMQKQTTINTEENMKPDTKQYVKTAKRLKKHKRWLILKIALLVAFIYAGVFVGVRWFVDDARFTVKGVVKEYVKENLYSDYIYLGDVKSDDGKLAEAYIIATSSSTGNKNLCIVDAIGFYDPLNLMMEYFGGGSSPLDDMPVWELSGTSVELYDNTTLEVNCIGFLASDSEVKSIEYTANGVTKTVTLDKNGYYCKKCSSGENDITAGKALDKDGNVLYTLQERTDGKDGHTYSVWDRPQ</sequence>
<keyword evidence="3" id="KW-0862">Zinc</keyword>
<evidence type="ECO:0000313" key="4">
    <source>
        <dbReference type="Proteomes" id="UP000184394"/>
    </source>
</evidence>
<dbReference type="Pfam" id="PF13490">
    <property type="entry name" value="zf-HC2"/>
    <property type="match status" value="1"/>
</dbReference>
<evidence type="ECO:0000256" key="1">
    <source>
        <dbReference type="SAM" id="Phobius"/>
    </source>
</evidence>
<dbReference type="InterPro" id="IPR027383">
    <property type="entry name" value="Znf_put"/>
</dbReference>
<name>A0A1M7KAF6_RUMFL</name>
<dbReference type="OrthoDB" id="6194834at2"/>
<dbReference type="GO" id="GO:0008270">
    <property type="term" value="F:zinc ion binding"/>
    <property type="evidence" value="ECO:0007669"/>
    <property type="project" value="UniProtKB-KW"/>
</dbReference>
<proteinExistence type="predicted"/>
<feature type="domain" description="Putative zinc-finger" evidence="2">
    <location>
        <begin position="8"/>
        <end position="39"/>
    </location>
</feature>
<feature type="transmembrane region" description="Helical" evidence="1">
    <location>
        <begin position="78"/>
        <end position="101"/>
    </location>
</feature>
<accession>A0A1M7KAF6</accession>
<reference evidence="3 4" key="1">
    <citation type="submission" date="2016-11" db="EMBL/GenBank/DDBJ databases">
        <authorList>
            <person name="Jaros S."/>
            <person name="Januszkiewicz K."/>
            <person name="Wedrychowicz H."/>
        </authorList>
    </citation>
    <scope>NUCLEOTIDE SEQUENCE [LARGE SCALE GENOMIC DNA]</scope>
    <source>
        <strain evidence="3 4">Y1</strain>
    </source>
</reference>
<keyword evidence="3" id="KW-0863">Zinc-finger</keyword>
<keyword evidence="3" id="KW-0479">Metal-binding</keyword>
<evidence type="ECO:0000259" key="2">
    <source>
        <dbReference type="Pfam" id="PF13490"/>
    </source>
</evidence>